<evidence type="ECO:0000313" key="1">
    <source>
        <dbReference type="EMBL" id="KAK5636350.1"/>
    </source>
</evidence>
<sequence>MTNISISPLSANSPASLVDVGLVAKRQAQHDSLIKVSSSSLIALNIVDDVYLYLNVSTDGSTVLSSTTSTKEHAVIASVDAPVSQEKRQTDGGLPVSVASELLARSLLEKIPQESSIAALSPYADSKYIRITFACNADASSDAHGLPWAELSARAPQHSLLLSHHRELTHQQLGEGC</sequence>
<proteinExistence type="predicted"/>
<comment type="caution">
    <text evidence="1">The sequence shown here is derived from an EMBL/GenBank/DDBJ whole genome shotgun (WGS) entry which is preliminary data.</text>
</comment>
<protein>
    <submittedName>
        <fullName evidence="1">Uncharacterized protein</fullName>
    </submittedName>
</protein>
<reference evidence="1 2" key="1">
    <citation type="submission" date="2023-10" db="EMBL/GenBank/DDBJ databases">
        <title>Draft genome sequence of Xylaria bambusicola isolate GMP-LS, the root and basal stem rot pathogen of sugarcane in Indonesia.</title>
        <authorList>
            <person name="Selvaraj P."/>
            <person name="Muralishankar V."/>
            <person name="Muruganantham S."/>
            <person name="Sp S."/>
            <person name="Haryani S."/>
            <person name="Lau K.J.X."/>
            <person name="Naqvi N.I."/>
        </authorList>
    </citation>
    <scope>NUCLEOTIDE SEQUENCE [LARGE SCALE GENOMIC DNA]</scope>
    <source>
        <strain evidence="1">GMP-LS</strain>
    </source>
</reference>
<organism evidence="1 2">
    <name type="scientific">Xylaria bambusicola</name>
    <dbReference type="NCBI Taxonomy" id="326684"/>
    <lineage>
        <taxon>Eukaryota</taxon>
        <taxon>Fungi</taxon>
        <taxon>Dikarya</taxon>
        <taxon>Ascomycota</taxon>
        <taxon>Pezizomycotina</taxon>
        <taxon>Sordariomycetes</taxon>
        <taxon>Xylariomycetidae</taxon>
        <taxon>Xylariales</taxon>
        <taxon>Xylariaceae</taxon>
        <taxon>Xylaria</taxon>
    </lineage>
</organism>
<dbReference type="EMBL" id="JAWHQM010000067">
    <property type="protein sequence ID" value="KAK5636350.1"/>
    <property type="molecule type" value="Genomic_DNA"/>
</dbReference>
<accession>A0AAN7Z482</accession>
<dbReference type="AlphaFoldDB" id="A0AAN7Z482"/>
<dbReference type="Proteomes" id="UP001305414">
    <property type="component" value="Unassembled WGS sequence"/>
</dbReference>
<gene>
    <name evidence="1" type="ORF">RRF57_012062</name>
</gene>
<name>A0AAN7Z482_9PEZI</name>
<keyword evidence="2" id="KW-1185">Reference proteome</keyword>
<evidence type="ECO:0000313" key="2">
    <source>
        <dbReference type="Proteomes" id="UP001305414"/>
    </source>
</evidence>